<accession>A0AAD2DGR9</accession>
<proteinExistence type="predicted"/>
<reference evidence="1" key="1">
    <citation type="submission" date="2023-05" db="EMBL/GenBank/DDBJ databases">
        <authorList>
            <person name="Huff M."/>
        </authorList>
    </citation>
    <scope>NUCLEOTIDE SEQUENCE</scope>
</reference>
<name>A0AAD2DGR9_9LAMI</name>
<evidence type="ECO:0000313" key="1">
    <source>
        <dbReference type="EMBL" id="CAI9753294.1"/>
    </source>
</evidence>
<gene>
    <name evidence="1" type="ORF">FPE_LOCUS725</name>
</gene>
<dbReference type="EMBL" id="OU503036">
    <property type="protein sequence ID" value="CAI9753294.1"/>
    <property type="molecule type" value="Genomic_DNA"/>
</dbReference>
<dbReference type="AlphaFoldDB" id="A0AAD2DGR9"/>
<evidence type="ECO:0000313" key="2">
    <source>
        <dbReference type="Proteomes" id="UP000834106"/>
    </source>
</evidence>
<keyword evidence="2" id="KW-1185">Reference proteome</keyword>
<sequence>MIISYKNVKGGDERHDVGGAGVKVLHVDASDWMERMSSLVMMVAMKAEGRSFIPGFSLVPSSPSEIGKSTSSTPLAHLRVSDPRSIRRTRHYSREQRTHFKARIIFCSGL</sequence>
<protein>
    <submittedName>
        <fullName evidence="1">Uncharacterized protein</fullName>
    </submittedName>
</protein>
<dbReference type="Proteomes" id="UP000834106">
    <property type="component" value="Chromosome 1"/>
</dbReference>
<organism evidence="1 2">
    <name type="scientific">Fraxinus pennsylvanica</name>
    <dbReference type="NCBI Taxonomy" id="56036"/>
    <lineage>
        <taxon>Eukaryota</taxon>
        <taxon>Viridiplantae</taxon>
        <taxon>Streptophyta</taxon>
        <taxon>Embryophyta</taxon>
        <taxon>Tracheophyta</taxon>
        <taxon>Spermatophyta</taxon>
        <taxon>Magnoliopsida</taxon>
        <taxon>eudicotyledons</taxon>
        <taxon>Gunneridae</taxon>
        <taxon>Pentapetalae</taxon>
        <taxon>asterids</taxon>
        <taxon>lamiids</taxon>
        <taxon>Lamiales</taxon>
        <taxon>Oleaceae</taxon>
        <taxon>Oleeae</taxon>
        <taxon>Fraxinus</taxon>
    </lineage>
</organism>